<dbReference type="InterPro" id="IPR003593">
    <property type="entry name" value="AAA+_ATPase"/>
</dbReference>
<evidence type="ECO:0000256" key="4">
    <source>
        <dbReference type="ARBA" id="ARBA00022705"/>
    </source>
</evidence>
<comment type="subunit">
    <text evidence="3">Heterotetramer of subunits RFC2, RFC3, RFC4 and RFC5 that can form a complex with RFC1.</text>
</comment>
<organism evidence="9 10">
    <name type="scientific">Ostreococcus lucimarinus (strain CCE9901)</name>
    <dbReference type="NCBI Taxonomy" id="436017"/>
    <lineage>
        <taxon>Eukaryota</taxon>
        <taxon>Viridiplantae</taxon>
        <taxon>Chlorophyta</taxon>
        <taxon>Mamiellophyceae</taxon>
        <taxon>Mamiellales</taxon>
        <taxon>Bathycoccaceae</taxon>
        <taxon>Ostreococcus</taxon>
    </lineage>
</organism>
<proteinExistence type="inferred from homology"/>
<protein>
    <recommendedName>
        <fullName evidence="8">AAA+ ATPase domain-containing protein</fullName>
    </recommendedName>
</protein>
<dbReference type="Gene3D" id="1.20.272.10">
    <property type="match status" value="1"/>
</dbReference>
<dbReference type="Proteomes" id="UP000001568">
    <property type="component" value="Chromosome 2"/>
</dbReference>
<dbReference type="GO" id="GO:0003677">
    <property type="term" value="F:DNA binding"/>
    <property type="evidence" value="ECO:0007669"/>
    <property type="project" value="InterPro"/>
</dbReference>
<dbReference type="Pfam" id="PF00004">
    <property type="entry name" value="AAA"/>
    <property type="match status" value="1"/>
</dbReference>
<evidence type="ECO:0000256" key="1">
    <source>
        <dbReference type="ARBA" id="ARBA00004123"/>
    </source>
</evidence>
<dbReference type="PANTHER" id="PTHR23389">
    <property type="entry name" value="CHROMOSOME TRANSMISSION FIDELITY FACTOR 18"/>
    <property type="match status" value="1"/>
</dbReference>
<evidence type="ECO:0000256" key="6">
    <source>
        <dbReference type="ARBA" id="ARBA00022840"/>
    </source>
</evidence>
<evidence type="ECO:0000256" key="7">
    <source>
        <dbReference type="ARBA" id="ARBA00023242"/>
    </source>
</evidence>
<dbReference type="GO" id="GO:0003689">
    <property type="term" value="F:DNA clamp loader activity"/>
    <property type="evidence" value="ECO:0007669"/>
    <property type="project" value="InterPro"/>
</dbReference>
<comment type="subcellular location">
    <subcellularLocation>
        <location evidence="1">Nucleus</location>
    </subcellularLocation>
</comment>
<dbReference type="PANTHER" id="PTHR23389:SF6">
    <property type="entry name" value="REPLICATION FACTOR C SUBUNIT 1"/>
    <property type="match status" value="1"/>
</dbReference>
<dbReference type="GO" id="GO:0005663">
    <property type="term" value="C:DNA replication factor C complex"/>
    <property type="evidence" value="ECO:0007669"/>
    <property type="project" value="InterPro"/>
</dbReference>
<evidence type="ECO:0000256" key="3">
    <source>
        <dbReference type="ARBA" id="ARBA00011480"/>
    </source>
</evidence>
<evidence type="ECO:0000259" key="8">
    <source>
        <dbReference type="SMART" id="SM00382"/>
    </source>
</evidence>
<dbReference type="InterPro" id="IPR012178">
    <property type="entry name" value="RFC1"/>
</dbReference>
<dbReference type="Gramene" id="ABO94765">
    <property type="protein sequence ID" value="ABO94765"/>
    <property type="gene ID" value="OSTLU_30204"/>
</dbReference>
<dbReference type="eggNOG" id="KOG1968">
    <property type="taxonomic scope" value="Eukaryota"/>
</dbReference>
<dbReference type="OrthoDB" id="446168at2759"/>
<keyword evidence="5" id="KW-0547">Nucleotide-binding</keyword>
<dbReference type="CDD" id="cd18140">
    <property type="entry name" value="HLD_clamp_RFC"/>
    <property type="match status" value="1"/>
</dbReference>
<dbReference type="CDD" id="cd00009">
    <property type="entry name" value="AAA"/>
    <property type="match status" value="1"/>
</dbReference>
<dbReference type="PIRSF" id="PIRSF036578">
    <property type="entry name" value="RFC1"/>
    <property type="match status" value="1"/>
</dbReference>
<dbReference type="EMBL" id="CP000582">
    <property type="protein sequence ID" value="ABO94765.1"/>
    <property type="molecule type" value="Genomic_DNA"/>
</dbReference>
<dbReference type="InterPro" id="IPR047854">
    <property type="entry name" value="RFC_lid"/>
</dbReference>
<dbReference type="Gene3D" id="1.10.8.60">
    <property type="match status" value="1"/>
</dbReference>
<name>A4RSL4_OSTLU</name>
<accession>A4RSL4</accession>
<dbReference type="STRING" id="436017.A4RSL4"/>
<dbReference type="GeneID" id="5000458"/>
<feature type="domain" description="AAA+ ATPase" evidence="8">
    <location>
        <begin position="57"/>
        <end position="194"/>
    </location>
</feature>
<dbReference type="SMART" id="SM00382">
    <property type="entry name" value="AAA"/>
    <property type="match status" value="1"/>
</dbReference>
<evidence type="ECO:0000313" key="9">
    <source>
        <dbReference type="EMBL" id="ABO94765.1"/>
    </source>
</evidence>
<dbReference type="InterPro" id="IPR027417">
    <property type="entry name" value="P-loop_NTPase"/>
</dbReference>
<dbReference type="SUPFAM" id="SSF48019">
    <property type="entry name" value="post-AAA+ oligomerization domain-like"/>
    <property type="match status" value="1"/>
</dbReference>
<dbReference type="InterPro" id="IPR003959">
    <property type="entry name" value="ATPase_AAA_core"/>
</dbReference>
<dbReference type="AlphaFoldDB" id="A4RSL4"/>
<dbReference type="InterPro" id="IPR008921">
    <property type="entry name" value="DNA_pol3_clamp-load_cplx_C"/>
</dbReference>
<dbReference type="GO" id="GO:0016887">
    <property type="term" value="F:ATP hydrolysis activity"/>
    <property type="evidence" value="ECO:0007669"/>
    <property type="project" value="InterPro"/>
</dbReference>
<dbReference type="GO" id="GO:0005524">
    <property type="term" value="F:ATP binding"/>
    <property type="evidence" value="ECO:0007669"/>
    <property type="project" value="UniProtKB-KW"/>
</dbReference>
<dbReference type="GO" id="GO:0005634">
    <property type="term" value="C:nucleus"/>
    <property type="evidence" value="ECO:0007669"/>
    <property type="project" value="UniProtKB-SubCell"/>
</dbReference>
<dbReference type="InterPro" id="IPR013725">
    <property type="entry name" value="DNA_replication_fac_RFC1_C"/>
</dbReference>
<comment type="similarity">
    <text evidence="2">Belongs to the activator 1 large subunit family.</text>
</comment>
<gene>
    <name evidence="9" type="ORF">OSTLU_30204</name>
</gene>
<dbReference type="HOGENOM" id="CLU_003574_6_0_1"/>
<dbReference type="RefSeq" id="XP_001416472.1">
    <property type="nucleotide sequence ID" value="XM_001416435.1"/>
</dbReference>
<dbReference type="GO" id="GO:0006260">
    <property type="term" value="P:DNA replication"/>
    <property type="evidence" value="ECO:0007669"/>
    <property type="project" value="UniProtKB-KW"/>
</dbReference>
<dbReference type="SUPFAM" id="SSF52540">
    <property type="entry name" value="P-loop containing nucleoside triphosphate hydrolases"/>
    <property type="match status" value="1"/>
</dbReference>
<dbReference type="FunFam" id="3.40.50.300:FF:000395">
    <property type="entry name" value="Replication factor C subunit 1"/>
    <property type="match status" value="1"/>
</dbReference>
<evidence type="ECO:0000256" key="2">
    <source>
        <dbReference type="ARBA" id="ARBA00006116"/>
    </source>
</evidence>
<dbReference type="KEGG" id="olu:OSTLU_30204"/>
<sequence>MHAYYGIENSANLWTDKFSPRVLADLVGNSSAIATLRTWLSNWPGNQATGKASKVSTRKAILISGAPGIGKTTSAILICRELGFQTMNVNASDSRGKTGAVSDGIAGTLASTVREFVTNRNIGIDGLRSTKTALIMDEVDGMAGGDRGGISELIEVIKHTRIPIICICNDRYSQKLKTLANYCVDLPFQRPNKLQLRKYLNQIVASQRLDVDSDAVDALIEANNNDLRSSINQLQLWGMSSKHHGRNEISKKDVATSVFQAIDVLFRPSPLKTLDERLNLVFQHSDMIPLFVQENYACMRPRDSTNELQRIVHVAAASSRVAEGDVFATTINKTQNWTMMPPANIVSCVLPTSAVRGSRETFGQAERHTHRFPSLLGKLSSKSKSQRLLSELYQHFRSSGRSCSTQLEFCLWYASLTKRLLTRPLFSQARGGKELDGIPDVLNLMQTYNFTRGDWANIQEITGLSGKGPTFENPNTQIPTNVKSTFTRSCKRELQFSD</sequence>
<dbReference type="OMA" id="MLPYSID"/>
<keyword evidence="10" id="KW-1185">Reference proteome</keyword>
<reference evidence="9 10" key="1">
    <citation type="journal article" date="2007" name="Proc. Natl. Acad. Sci. U.S.A.">
        <title>The tiny eukaryote Ostreococcus provides genomic insights into the paradox of plankton speciation.</title>
        <authorList>
            <person name="Palenik B."/>
            <person name="Grimwood J."/>
            <person name="Aerts A."/>
            <person name="Rouze P."/>
            <person name="Salamov A."/>
            <person name="Putnam N."/>
            <person name="Dupont C."/>
            <person name="Jorgensen R."/>
            <person name="Derelle E."/>
            <person name="Rombauts S."/>
            <person name="Zhou K."/>
            <person name="Otillar R."/>
            <person name="Merchant S.S."/>
            <person name="Podell S."/>
            <person name="Gaasterland T."/>
            <person name="Napoli C."/>
            <person name="Gendler K."/>
            <person name="Manuell A."/>
            <person name="Tai V."/>
            <person name="Vallon O."/>
            <person name="Piganeau G."/>
            <person name="Jancek S."/>
            <person name="Heijde M."/>
            <person name="Jabbari K."/>
            <person name="Bowler C."/>
            <person name="Lohr M."/>
            <person name="Robbens S."/>
            <person name="Werner G."/>
            <person name="Dubchak I."/>
            <person name="Pazour G.J."/>
            <person name="Ren Q."/>
            <person name="Paulsen I."/>
            <person name="Delwiche C."/>
            <person name="Schmutz J."/>
            <person name="Rokhsar D."/>
            <person name="Van de Peer Y."/>
            <person name="Moreau H."/>
            <person name="Grigoriev I.V."/>
        </authorList>
    </citation>
    <scope>NUCLEOTIDE SEQUENCE [LARGE SCALE GENOMIC DNA]</scope>
    <source>
        <strain evidence="9 10">CCE9901</strain>
    </source>
</reference>
<keyword evidence="4" id="KW-0235">DNA replication</keyword>
<dbReference type="GO" id="GO:0006281">
    <property type="term" value="P:DNA repair"/>
    <property type="evidence" value="ECO:0007669"/>
    <property type="project" value="InterPro"/>
</dbReference>
<keyword evidence="6" id="KW-0067">ATP-binding</keyword>
<evidence type="ECO:0000313" key="10">
    <source>
        <dbReference type="Proteomes" id="UP000001568"/>
    </source>
</evidence>
<keyword evidence="7" id="KW-0539">Nucleus</keyword>
<dbReference type="Pfam" id="PF08519">
    <property type="entry name" value="RFC1"/>
    <property type="match status" value="1"/>
</dbReference>
<evidence type="ECO:0000256" key="5">
    <source>
        <dbReference type="ARBA" id="ARBA00022741"/>
    </source>
</evidence>
<dbReference type="Gene3D" id="3.40.50.300">
    <property type="entry name" value="P-loop containing nucleotide triphosphate hydrolases"/>
    <property type="match status" value="1"/>
</dbReference>